<dbReference type="AlphaFoldDB" id="A0A1Q5TMZ0"/>
<comment type="caution">
    <text evidence="2">The sequence shown here is derived from an EMBL/GenBank/DDBJ whole genome shotgun (WGS) entry which is preliminary data.</text>
</comment>
<evidence type="ECO:0000256" key="1">
    <source>
        <dbReference type="SAM" id="MobiDB-lite"/>
    </source>
</evidence>
<evidence type="ECO:0000313" key="2">
    <source>
        <dbReference type="EMBL" id="OKP01589.1"/>
    </source>
</evidence>
<sequence>MDAFNDRIFEERYKDFLKTRNEWMKMVFSHAIYVDISAQGAVYRPVAILTDKMTLQRAEELRLAWQQFAEWAEGKRAAGLSSVPSKIYAPVPDILKGVKTFTVGIFEATSTQNFLREEILQKIEKKLNQLYKVKEKNRFSIIDLEQDRIMMEAYPKGTRFRRRLSGYRDIVLDIGADNTDRVKKLTRKSVKNPKDERYRVSAHGVIIDGNSLNAPDAYDINCGEKQTCPSCYDLISPVWCSLFSSGSLYLIADIERAEAARKFVADNPPKSSPIPYKKNDPKQKEEQRLNRIAKAQLQAQQYVKQKTQYY</sequence>
<feature type="compositionally biased region" description="Basic and acidic residues" evidence="1">
    <location>
        <begin position="277"/>
        <end position="287"/>
    </location>
</feature>
<feature type="region of interest" description="Disordered" evidence="1">
    <location>
        <begin position="264"/>
        <end position="287"/>
    </location>
</feature>
<reference evidence="2 3" key="1">
    <citation type="submission" date="2016-09" db="EMBL/GenBank/DDBJ databases">
        <title>Xenorhabdus thuongxuanensis sp. nov. and Xenorhabdus eapokensis sp. nov., isolated from Steinernema species.</title>
        <authorList>
            <person name="Kaempfer P."/>
            <person name="Tobias N.J."/>
            <person name="Phan Ke L."/>
            <person name="Bode H.B."/>
            <person name="Glaeser S.P."/>
        </authorList>
    </citation>
    <scope>NUCLEOTIDE SEQUENCE [LARGE SCALE GENOMIC DNA]</scope>
    <source>
        <strain evidence="2 3">DL20</strain>
    </source>
</reference>
<dbReference type="EMBL" id="MKGQ01000023">
    <property type="protein sequence ID" value="OKP01589.1"/>
    <property type="molecule type" value="Genomic_DNA"/>
</dbReference>
<accession>A0A1Q5TMZ0</accession>
<dbReference type="RefSeq" id="WP_074024488.1">
    <property type="nucleotide sequence ID" value="NZ_CAWNAG010000129.1"/>
</dbReference>
<organism evidence="2 3">
    <name type="scientific">Xenorhabdus eapokensis</name>
    <dbReference type="NCBI Taxonomy" id="1873482"/>
    <lineage>
        <taxon>Bacteria</taxon>
        <taxon>Pseudomonadati</taxon>
        <taxon>Pseudomonadota</taxon>
        <taxon>Gammaproteobacteria</taxon>
        <taxon>Enterobacterales</taxon>
        <taxon>Morganellaceae</taxon>
        <taxon>Xenorhabdus</taxon>
    </lineage>
</organism>
<dbReference type="OrthoDB" id="6444192at2"/>
<gene>
    <name evidence="2" type="ORF">Xedl_02863</name>
</gene>
<name>A0A1Q5TMZ0_9GAMM</name>
<protein>
    <submittedName>
        <fullName evidence="2">Uncharacterized protein</fullName>
    </submittedName>
</protein>
<keyword evidence="3" id="KW-1185">Reference proteome</keyword>
<dbReference type="Proteomes" id="UP000186268">
    <property type="component" value="Unassembled WGS sequence"/>
</dbReference>
<evidence type="ECO:0000313" key="3">
    <source>
        <dbReference type="Proteomes" id="UP000186268"/>
    </source>
</evidence>
<proteinExistence type="predicted"/>